<gene>
    <name evidence="5" type="ORF">WJX81_005656</name>
</gene>
<dbReference type="AlphaFoldDB" id="A0AAW1QDL7"/>
<keyword evidence="6" id="KW-1185">Reference proteome</keyword>
<dbReference type="Gene3D" id="1.20.5.110">
    <property type="match status" value="1"/>
</dbReference>
<evidence type="ECO:0000256" key="2">
    <source>
        <dbReference type="SAM" id="MobiDB-lite"/>
    </source>
</evidence>
<reference evidence="5 6" key="1">
    <citation type="journal article" date="2024" name="Nat. Commun.">
        <title>Phylogenomics reveals the evolutionary origins of lichenization in chlorophyte algae.</title>
        <authorList>
            <person name="Puginier C."/>
            <person name="Libourel C."/>
            <person name="Otte J."/>
            <person name="Skaloud P."/>
            <person name="Haon M."/>
            <person name="Grisel S."/>
            <person name="Petersen M."/>
            <person name="Berrin J.G."/>
            <person name="Delaux P.M."/>
            <person name="Dal Grande F."/>
            <person name="Keller J."/>
        </authorList>
    </citation>
    <scope>NUCLEOTIDE SEQUENCE [LARGE SCALE GENOMIC DNA]</scope>
    <source>
        <strain evidence="5 6">SAG 245.80</strain>
    </source>
</reference>
<name>A0AAW1QDL7_9CHLO</name>
<keyword evidence="3" id="KW-0472">Membrane</keyword>
<keyword evidence="3" id="KW-0812">Transmembrane</keyword>
<proteinExistence type="predicted"/>
<dbReference type="EMBL" id="JALJOU010000118">
    <property type="protein sequence ID" value="KAK9819496.1"/>
    <property type="molecule type" value="Genomic_DNA"/>
</dbReference>
<feature type="region of interest" description="Disordered" evidence="2">
    <location>
        <begin position="119"/>
        <end position="146"/>
    </location>
</feature>
<organism evidence="5 6">
    <name type="scientific">Elliptochloris bilobata</name>
    <dbReference type="NCBI Taxonomy" id="381761"/>
    <lineage>
        <taxon>Eukaryota</taxon>
        <taxon>Viridiplantae</taxon>
        <taxon>Chlorophyta</taxon>
        <taxon>core chlorophytes</taxon>
        <taxon>Trebouxiophyceae</taxon>
        <taxon>Trebouxiophyceae incertae sedis</taxon>
        <taxon>Elliptochloris clade</taxon>
        <taxon>Elliptochloris</taxon>
    </lineage>
</organism>
<dbReference type="InterPro" id="IPR000727">
    <property type="entry name" value="T_SNARE_dom"/>
</dbReference>
<dbReference type="PROSITE" id="PS50192">
    <property type="entry name" value="T_SNARE"/>
    <property type="match status" value="1"/>
</dbReference>
<evidence type="ECO:0000256" key="1">
    <source>
        <dbReference type="ARBA" id="ARBA00022927"/>
    </source>
</evidence>
<sequence length="273" mass="30467">MSLVDVITRIDALIKKYEKYSAEKPEAAAKSKDPFNNAYMEVLERINELTLKSDENGAEKSRAIKATLNAELRRAKAALLEDQVAKLDKLVRKGKSVTQETVASRQALVHEVRKAVEGIPDGVHSPRKPFRAAGPGTSLGGGKQPVTIDAEKRDHRMDKNPEYYQHSEASLQFQKDFEAAKARQDKSLDTIDQGLTTLRGIGEAMGETLRQQDVVLDAIHERMDEVTGQLKTNNMKLKGMVTKMRSTRNFCLDVVLICIILGLVLYLVAMFKK</sequence>
<evidence type="ECO:0000313" key="6">
    <source>
        <dbReference type="Proteomes" id="UP001445335"/>
    </source>
</evidence>
<accession>A0AAW1QDL7</accession>
<dbReference type="SUPFAM" id="SSF58038">
    <property type="entry name" value="SNARE fusion complex"/>
    <property type="match status" value="1"/>
</dbReference>
<keyword evidence="3" id="KW-1133">Transmembrane helix</keyword>
<evidence type="ECO:0000313" key="5">
    <source>
        <dbReference type="EMBL" id="KAK9819496.1"/>
    </source>
</evidence>
<dbReference type="Proteomes" id="UP001445335">
    <property type="component" value="Unassembled WGS sequence"/>
</dbReference>
<keyword evidence="1" id="KW-0653">Protein transport</keyword>
<feature type="transmembrane region" description="Helical" evidence="3">
    <location>
        <begin position="250"/>
        <end position="271"/>
    </location>
</feature>
<protein>
    <recommendedName>
        <fullName evidence="4">t-SNARE coiled-coil homology domain-containing protein</fullName>
    </recommendedName>
</protein>
<evidence type="ECO:0000259" key="4">
    <source>
        <dbReference type="PROSITE" id="PS50192"/>
    </source>
</evidence>
<comment type="caution">
    <text evidence="5">The sequence shown here is derived from an EMBL/GenBank/DDBJ whole genome shotgun (WGS) entry which is preliminary data.</text>
</comment>
<dbReference type="CDD" id="cd15841">
    <property type="entry name" value="SNARE_Qc"/>
    <property type="match status" value="1"/>
</dbReference>
<feature type="domain" description="T-SNARE coiled-coil homology" evidence="4">
    <location>
        <begin position="178"/>
        <end position="240"/>
    </location>
</feature>
<keyword evidence="1" id="KW-0813">Transport</keyword>
<evidence type="ECO:0000256" key="3">
    <source>
        <dbReference type="SAM" id="Phobius"/>
    </source>
</evidence>
<dbReference type="GO" id="GO:0015031">
    <property type="term" value="P:protein transport"/>
    <property type="evidence" value="ECO:0007669"/>
    <property type="project" value="UniProtKB-KW"/>
</dbReference>